<accession>A0ABU2MM07</accession>
<proteinExistence type="predicted"/>
<evidence type="ECO:0000313" key="4">
    <source>
        <dbReference type="EMBL" id="MDT0342447.1"/>
    </source>
</evidence>
<dbReference type="PANTHER" id="PTHR10996">
    <property type="entry name" value="2-HYDROXYACID DEHYDROGENASE-RELATED"/>
    <property type="match status" value="1"/>
</dbReference>
<dbReference type="PANTHER" id="PTHR10996:SF178">
    <property type="entry name" value="2-HYDROXYACID DEHYDROGENASE YGL185C-RELATED"/>
    <property type="match status" value="1"/>
</dbReference>
<dbReference type="SUPFAM" id="SSF52283">
    <property type="entry name" value="Formate/glycerate dehydrogenase catalytic domain-like"/>
    <property type="match status" value="1"/>
</dbReference>
<comment type="caution">
    <text evidence="4">The sequence shown here is derived from an EMBL/GenBank/DDBJ whole genome shotgun (WGS) entry which is preliminary data.</text>
</comment>
<reference evidence="5" key="1">
    <citation type="submission" date="2023-07" db="EMBL/GenBank/DDBJ databases">
        <title>30 novel species of actinomycetes from the DSMZ collection.</title>
        <authorList>
            <person name="Nouioui I."/>
        </authorList>
    </citation>
    <scope>NUCLEOTIDE SEQUENCE [LARGE SCALE GENOMIC DNA]</scope>
    <source>
        <strain evidence="5">DSM 44938</strain>
    </source>
</reference>
<keyword evidence="1" id="KW-0560">Oxidoreductase</keyword>
<dbReference type="SUPFAM" id="SSF51735">
    <property type="entry name" value="NAD(P)-binding Rossmann-fold domains"/>
    <property type="match status" value="1"/>
</dbReference>
<dbReference type="EMBL" id="JAVREL010000003">
    <property type="protein sequence ID" value="MDT0342447.1"/>
    <property type="molecule type" value="Genomic_DNA"/>
</dbReference>
<keyword evidence="5" id="KW-1185">Reference proteome</keyword>
<keyword evidence="2" id="KW-0520">NAD</keyword>
<evidence type="ECO:0000256" key="1">
    <source>
        <dbReference type="ARBA" id="ARBA00023002"/>
    </source>
</evidence>
<dbReference type="Pfam" id="PF02826">
    <property type="entry name" value="2-Hacid_dh_C"/>
    <property type="match status" value="1"/>
</dbReference>
<evidence type="ECO:0000313" key="5">
    <source>
        <dbReference type="Proteomes" id="UP001183246"/>
    </source>
</evidence>
<dbReference type="InterPro" id="IPR036291">
    <property type="entry name" value="NAD(P)-bd_dom_sf"/>
</dbReference>
<evidence type="ECO:0000259" key="3">
    <source>
        <dbReference type="Pfam" id="PF02826"/>
    </source>
</evidence>
<evidence type="ECO:0000256" key="2">
    <source>
        <dbReference type="ARBA" id="ARBA00023027"/>
    </source>
</evidence>
<dbReference type="InterPro" id="IPR006140">
    <property type="entry name" value="D-isomer_DH_NAD-bd"/>
</dbReference>
<dbReference type="Gene3D" id="3.40.50.720">
    <property type="entry name" value="NAD(P)-binding Rossmann-like Domain"/>
    <property type="match status" value="2"/>
</dbReference>
<name>A0ABU2MM07_9ACTN</name>
<feature type="domain" description="D-isomer specific 2-hydroxyacid dehydrogenase NAD-binding" evidence="3">
    <location>
        <begin position="120"/>
        <end position="295"/>
    </location>
</feature>
<dbReference type="CDD" id="cd12167">
    <property type="entry name" value="2-Hacid_dh_8"/>
    <property type="match status" value="1"/>
</dbReference>
<protein>
    <submittedName>
        <fullName evidence="4">Hydroxyacid dehydrogenase</fullName>
    </submittedName>
</protein>
<sequence>MPDRPRALFALDPHNLPLLFPPDVLARLRELADIDPALVVRDFEDPGIRDALAGAEFLVTGWGCPPITAPALERLPRLRAVLHTGGTVKGLIPGEGWRHDIVVTSAAAANALPVAEYTLAMILLMGKDVLTARDHYRATEAFPPNLVRADIGNVGRRVGIIGASRIGRRVIELLRPFDFDVVLHDPYVDEAGAAALGVRLSDFDALLASSAIVSVHAPATAETHHLIDAARLALLPDGAALINTARGSLVDTEALTRELVSGRIRAVLDVTEPEPLSAGSPLYRLPNVFLTPHVAGSLGNELRRLGVLMVEELRRIRSGAPPEHRVDLAQLEITA</sequence>
<dbReference type="RefSeq" id="WP_311703578.1">
    <property type="nucleotide sequence ID" value="NZ_JAVREL010000003.1"/>
</dbReference>
<organism evidence="4 5">
    <name type="scientific">Streptomyces litchfieldiae</name>
    <dbReference type="NCBI Taxonomy" id="3075543"/>
    <lineage>
        <taxon>Bacteria</taxon>
        <taxon>Bacillati</taxon>
        <taxon>Actinomycetota</taxon>
        <taxon>Actinomycetes</taxon>
        <taxon>Kitasatosporales</taxon>
        <taxon>Streptomycetaceae</taxon>
        <taxon>Streptomyces</taxon>
    </lineage>
</organism>
<gene>
    <name evidence="4" type="ORF">RM590_07380</name>
</gene>
<dbReference type="InterPro" id="IPR050223">
    <property type="entry name" value="D-isomer_2-hydroxyacid_DH"/>
</dbReference>
<dbReference type="Proteomes" id="UP001183246">
    <property type="component" value="Unassembled WGS sequence"/>
</dbReference>